<sequence length="131" mass="14430">MKILSCAGPGAIEGNSLTLKETKVVLEGIAVGGKTIREHLEAINHREAIYFVEELVEKGQILSECQIKSIHQLVLKNIDDKHAGTYRKNNVIISSTDHHLPDAIHFSPFYPLLRLPGGPIGGRVFTKVKPL</sequence>
<evidence type="ECO:0008006" key="4">
    <source>
        <dbReference type="Google" id="ProtNLM"/>
    </source>
</evidence>
<reference evidence="3" key="1">
    <citation type="journal article" date="2004" name="Environ. Microbiol.">
        <title>The genome of Desulfotalea psychrophila, a sulfate-reducing bacterium from permanently cold Arctic sediments.</title>
        <authorList>
            <person name="Rabus R."/>
            <person name="Ruepp A."/>
            <person name="Frickey T."/>
            <person name="Rattei T."/>
            <person name="Fartmann B."/>
            <person name="Stark M."/>
            <person name="Bauer M."/>
            <person name="Zibat A."/>
            <person name="Lombardot T."/>
            <person name="Becker I."/>
            <person name="Amann J."/>
            <person name="Gellner K."/>
            <person name="Teeling H."/>
            <person name="Leuschner W.D."/>
            <person name="Gloeckner F.-O."/>
            <person name="Lupas A.N."/>
            <person name="Amann R."/>
            <person name="Klenk H.-P."/>
        </authorList>
    </citation>
    <scope>NUCLEOTIDE SEQUENCE [LARGE SCALE GENOMIC DNA]</scope>
    <source>
        <strain evidence="3">DSM 12343 / LSv54</strain>
    </source>
</reference>
<dbReference type="EMBL" id="CR522870">
    <property type="protein sequence ID" value="CAG36780.1"/>
    <property type="molecule type" value="Genomic_DNA"/>
</dbReference>
<gene>
    <name evidence="2" type="ordered locus">DP2051</name>
</gene>
<dbReference type="Proteomes" id="UP000000602">
    <property type="component" value="Chromosome"/>
</dbReference>
<dbReference type="PANTHER" id="PTHR13504">
    <property type="entry name" value="FIDO DOMAIN-CONTAINING PROTEIN DDB_G0283145"/>
    <property type="match status" value="1"/>
</dbReference>
<keyword evidence="3" id="KW-1185">Reference proteome</keyword>
<accession>Q6ALJ5</accession>
<dbReference type="eggNOG" id="COG3177">
    <property type="taxonomic scope" value="Bacteria"/>
</dbReference>
<evidence type="ECO:0000313" key="2">
    <source>
        <dbReference type="EMBL" id="CAG36780.1"/>
    </source>
</evidence>
<dbReference type="Gene3D" id="1.10.3290.10">
    <property type="entry name" value="Fido-like domain"/>
    <property type="match status" value="1"/>
</dbReference>
<name>Q6ALJ5_DESPS</name>
<dbReference type="PANTHER" id="PTHR13504:SF38">
    <property type="entry name" value="FIDO DOMAIN-CONTAINING PROTEIN"/>
    <property type="match status" value="1"/>
</dbReference>
<evidence type="ECO:0000313" key="3">
    <source>
        <dbReference type="Proteomes" id="UP000000602"/>
    </source>
</evidence>
<evidence type="ECO:0000256" key="1">
    <source>
        <dbReference type="PIRSR" id="PIRSR640198-3"/>
    </source>
</evidence>
<dbReference type="AlphaFoldDB" id="Q6ALJ5"/>
<dbReference type="KEGG" id="dps:DP2051"/>
<dbReference type="HOGENOM" id="CLU_1924200_0_0_7"/>
<dbReference type="InterPro" id="IPR036597">
    <property type="entry name" value="Fido-like_dom_sf"/>
</dbReference>
<dbReference type="STRING" id="177439.DP2051"/>
<proteinExistence type="predicted"/>
<protein>
    <recommendedName>
        <fullName evidence="4">Fido domain-containing protein</fullName>
    </recommendedName>
</protein>
<organism evidence="2 3">
    <name type="scientific">Desulfotalea psychrophila (strain LSv54 / DSM 12343)</name>
    <dbReference type="NCBI Taxonomy" id="177439"/>
    <lineage>
        <taxon>Bacteria</taxon>
        <taxon>Pseudomonadati</taxon>
        <taxon>Thermodesulfobacteriota</taxon>
        <taxon>Desulfobulbia</taxon>
        <taxon>Desulfobulbales</taxon>
        <taxon>Desulfocapsaceae</taxon>
        <taxon>Desulfotalea</taxon>
    </lineage>
</organism>
<dbReference type="InterPro" id="IPR040198">
    <property type="entry name" value="Fido_containing"/>
</dbReference>
<feature type="site" description="Important for autoinhibition of adenylyltransferase activity" evidence="1">
    <location>
        <position position="13"/>
    </location>
</feature>
<dbReference type="SUPFAM" id="SSF140931">
    <property type="entry name" value="Fic-like"/>
    <property type="match status" value="1"/>
</dbReference>